<evidence type="ECO:0000313" key="1">
    <source>
        <dbReference type="EMBL" id="MPC45542.1"/>
    </source>
</evidence>
<evidence type="ECO:0000313" key="2">
    <source>
        <dbReference type="Proteomes" id="UP000324222"/>
    </source>
</evidence>
<dbReference type="AlphaFoldDB" id="A0A5B7FGC6"/>
<protein>
    <submittedName>
        <fullName evidence="1">Uncharacterized protein</fullName>
    </submittedName>
</protein>
<comment type="caution">
    <text evidence="1">The sequence shown here is derived from an EMBL/GenBank/DDBJ whole genome shotgun (WGS) entry which is preliminary data.</text>
</comment>
<organism evidence="1 2">
    <name type="scientific">Portunus trituberculatus</name>
    <name type="common">Swimming crab</name>
    <name type="synonym">Neptunus trituberculatus</name>
    <dbReference type="NCBI Taxonomy" id="210409"/>
    <lineage>
        <taxon>Eukaryota</taxon>
        <taxon>Metazoa</taxon>
        <taxon>Ecdysozoa</taxon>
        <taxon>Arthropoda</taxon>
        <taxon>Crustacea</taxon>
        <taxon>Multicrustacea</taxon>
        <taxon>Malacostraca</taxon>
        <taxon>Eumalacostraca</taxon>
        <taxon>Eucarida</taxon>
        <taxon>Decapoda</taxon>
        <taxon>Pleocyemata</taxon>
        <taxon>Brachyura</taxon>
        <taxon>Eubrachyura</taxon>
        <taxon>Portunoidea</taxon>
        <taxon>Portunidae</taxon>
        <taxon>Portuninae</taxon>
        <taxon>Portunus</taxon>
    </lineage>
</organism>
<reference evidence="1 2" key="1">
    <citation type="submission" date="2019-05" db="EMBL/GenBank/DDBJ databases">
        <title>Another draft genome of Portunus trituberculatus and its Hox gene families provides insights of decapod evolution.</title>
        <authorList>
            <person name="Jeong J.-H."/>
            <person name="Song I."/>
            <person name="Kim S."/>
            <person name="Choi T."/>
            <person name="Kim D."/>
            <person name="Ryu S."/>
            <person name="Kim W."/>
        </authorList>
    </citation>
    <scope>NUCLEOTIDE SEQUENCE [LARGE SCALE GENOMIC DNA]</scope>
    <source>
        <tissue evidence="1">Muscle</tissue>
    </source>
</reference>
<gene>
    <name evidence="1" type="ORF">E2C01_039244</name>
</gene>
<accession>A0A5B7FGC6</accession>
<proteinExistence type="predicted"/>
<dbReference type="Proteomes" id="UP000324222">
    <property type="component" value="Unassembled WGS sequence"/>
</dbReference>
<name>A0A5B7FGC6_PORTR</name>
<dbReference type="EMBL" id="VSRR010006775">
    <property type="protein sequence ID" value="MPC45542.1"/>
    <property type="molecule type" value="Genomic_DNA"/>
</dbReference>
<keyword evidence="2" id="KW-1185">Reference proteome</keyword>
<sequence length="90" mass="9935">MDHLPASAWREILRGTHTQTHTRDLYVAEITSAHCFWAPLTLTPLHTQHLSCLSSSVPAASLSRVATYHNSMRPVLAKGEAFTTSHIRGS</sequence>